<organism evidence="1 2">
    <name type="scientific">Agarivorans albus MKT 106</name>
    <dbReference type="NCBI Taxonomy" id="1331007"/>
    <lineage>
        <taxon>Bacteria</taxon>
        <taxon>Pseudomonadati</taxon>
        <taxon>Pseudomonadota</taxon>
        <taxon>Gammaproteobacteria</taxon>
        <taxon>Alteromonadales</taxon>
        <taxon>Alteromonadaceae</taxon>
        <taxon>Agarivorans</taxon>
    </lineage>
</organism>
<sequence>MESWLTKVVCDESNYLENSALNDGLGFMVDLKGGRNGLPTKVISKKSCIASEQT</sequence>
<keyword evidence="2" id="KW-1185">Reference proteome</keyword>
<evidence type="ECO:0000313" key="2">
    <source>
        <dbReference type="Proteomes" id="UP000014461"/>
    </source>
</evidence>
<evidence type="ECO:0000313" key="1">
    <source>
        <dbReference type="EMBL" id="GAD01094.1"/>
    </source>
</evidence>
<comment type="caution">
    <text evidence="1">The sequence shown here is derived from an EMBL/GenBank/DDBJ whole genome shotgun (WGS) entry which is preliminary data.</text>
</comment>
<dbReference type="AlphaFoldDB" id="R9PI74"/>
<accession>R9PI74</accession>
<dbReference type="Proteomes" id="UP000014461">
    <property type="component" value="Unassembled WGS sequence"/>
</dbReference>
<reference evidence="1" key="1">
    <citation type="journal article" date="2013" name="Genome Announc.">
        <title>Draft Genome Sequence of Agarivorans albus Strain MKT 106T, an Agarolytic Marine Bacterium.</title>
        <authorList>
            <person name="Yasuike M."/>
            <person name="Nakamura Y."/>
            <person name="Kai W."/>
            <person name="Fujiwara A."/>
            <person name="Fukui Y."/>
            <person name="Satomi M."/>
            <person name="Sano M."/>
        </authorList>
    </citation>
    <scope>NUCLEOTIDE SEQUENCE [LARGE SCALE GENOMIC DNA]</scope>
</reference>
<dbReference type="EMBL" id="BARX01000005">
    <property type="protein sequence ID" value="GAD01094.1"/>
    <property type="molecule type" value="Genomic_DNA"/>
</dbReference>
<name>R9PI74_AGAAL</name>
<protein>
    <submittedName>
        <fullName evidence="1">Uncharacterized protein</fullName>
    </submittedName>
</protein>
<proteinExistence type="predicted"/>
<gene>
    <name evidence="1" type="ORF">AALB_1174</name>
</gene>